<comment type="subunit">
    <text evidence="2">Homotrimer.</text>
</comment>
<dbReference type="NCBIfam" id="TIGR00636">
    <property type="entry name" value="PduO_Nterm"/>
    <property type="match status" value="1"/>
</dbReference>
<name>A0A654M338_9ARCH</name>
<dbReference type="InterPro" id="IPR016030">
    <property type="entry name" value="CblAdoTrfase-like"/>
</dbReference>
<dbReference type="FunFam" id="1.20.1200.10:FF:000001">
    <property type="entry name" value="Cob(I)yrinic acid a,c-diamide adenosyltransferase"/>
    <property type="match status" value="1"/>
</dbReference>
<dbReference type="GO" id="GO:0005524">
    <property type="term" value="F:ATP binding"/>
    <property type="evidence" value="ECO:0007669"/>
    <property type="project" value="UniProtKB-KW"/>
</dbReference>
<keyword evidence="5" id="KW-0067">ATP-binding</keyword>
<dbReference type="SUPFAM" id="SSF89028">
    <property type="entry name" value="Cobalamin adenosyltransferase-like"/>
    <property type="match status" value="1"/>
</dbReference>
<evidence type="ECO:0000256" key="4">
    <source>
        <dbReference type="ARBA" id="ARBA00022741"/>
    </source>
</evidence>
<dbReference type="GO" id="GO:0008817">
    <property type="term" value="F:corrinoid adenosyltransferase activity"/>
    <property type="evidence" value="ECO:0007669"/>
    <property type="project" value="UniProtKB-EC"/>
</dbReference>
<gene>
    <name evidence="7" type="primary">yvqK</name>
    <name evidence="7" type="ORF">NMY3_02638</name>
</gene>
<dbReference type="GeneID" id="60422571"/>
<sequence>MKIYTKTGDQGETGLADGTRVRKSNSRIQSYGAVDEVNSHVGMLISLMSAKSNLKDIVEDLIMIQHQLFTLGSDLANPQKKLENYPRITEREITFLENCIDKFDIELEPLRAFILPGGTIEASQCHVIRTVTRRSEIKIVDLYLNDEISKSCFVYINRLSDLFFILARVCNKRQDQSDVIWKK</sequence>
<organism evidence="7 8">
    <name type="scientific">Candidatus Nitrosocosmicus oleophilus</name>
    <dbReference type="NCBI Taxonomy" id="1353260"/>
    <lineage>
        <taxon>Archaea</taxon>
        <taxon>Nitrososphaerota</taxon>
        <taxon>Nitrososphaeria</taxon>
        <taxon>Nitrososphaerales</taxon>
        <taxon>Nitrososphaeraceae</taxon>
        <taxon>Candidatus Nitrosocosmicus</taxon>
    </lineage>
</organism>
<evidence type="ECO:0000256" key="1">
    <source>
        <dbReference type="ARBA" id="ARBA00007487"/>
    </source>
</evidence>
<evidence type="ECO:0000313" key="7">
    <source>
        <dbReference type="EMBL" id="ALI36829.1"/>
    </source>
</evidence>
<evidence type="ECO:0000256" key="3">
    <source>
        <dbReference type="ARBA" id="ARBA00022679"/>
    </source>
</evidence>
<dbReference type="Gene3D" id="1.20.1200.10">
    <property type="entry name" value="Cobalamin adenosyltransferase-like"/>
    <property type="match status" value="1"/>
</dbReference>
<dbReference type="GO" id="GO:0009235">
    <property type="term" value="P:cobalamin metabolic process"/>
    <property type="evidence" value="ECO:0007669"/>
    <property type="project" value="UniProtKB-ARBA"/>
</dbReference>
<comment type="similarity">
    <text evidence="1">Belongs to the Cob(I)alamin adenosyltransferase family.</text>
</comment>
<dbReference type="EMBL" id="CP012850">
    <property type="protein sequence ID" value="ALI36829.1"/>
    <property type="molecule type" value="Genomic_DNA"/>
</dbReference>
<dbReference type="Pfam" id="PF01923">
    <property type="entry name" value="Cob_adeno_trans"/>
    <property type="match status" value="1"/>
</dbReference>
<evidence type="ECO:0000259" key="6">
    <source>
        <dbReference type="Pfam" id="PF01923"/>
    </source>
</evidence>
<dbReference type="Proteomes" id="UP000058925">
    <property type="component" value="Chromosome"/>
</dbReference>
<dbReference type="OrthoDB" id="4665at2157"/>
<dbReference type="RefSeq" id="WP_196816030.1">
    <property type="nucleotide sequence ID" value="NZ_CP012850.1"/>
</dbReference>
<evidence type="ECO:0000256" key="5">
    <source>
        <dbReference type="ARBA" id="ARBA00022840"/>
    </source>
</evidence>
<accession>A0A654M338</accession>
<keyword evidence="8" id="KW-1185">Reference proteome</keyword>
<dbReference type="PANTHER" id="PTHR12213:SF0">
    <property type="entry name" value="CORRINOID ADENOSYLTRANSFERASE MMAB"/>
    <property type="match status" value="1"/>
</dbReference>
<reference evidence="8" key="1">
    <citation type="submission" date="2015-10" db="EMBL/GenBank/DDBJ databases">
        <title>Niche specialization of a soil ammonia-oxidizing archaeon, Candidatus Nitrosocosmicus oleophilus.</title>
        <authorList>
            <person name="Jung M.-Y."/>
            <person name="Rhee S.-K."/>
        </authorList>
    </citation>
    <scope>NUCLEOTIDE SEQUENCE [LARGE SCALE GENOMIC DNA]</scope>
    <source>
        <strain evidence="8">MY3</strain>
    </source>
</reference>
<proteinExistence type="inferred from homology"/>
<dbReference type="InterPro" id="IPR036451">
    <property type="entry name" value="CblAdoTrfase-like_sf"/>
</dbReference>
<evidence type="ECO:0000313" key="8">
    <source>
        <dbReference type="Proteomes" id="UP000058925"/>
    </source>
</evidence>
<keyword evidence="3 7" id="KW-0808">Transferase</keyword>
<evidence type="ECO:0000256" key="2">
    <source>
        <dbReference type="ARBA" id="ARBA00011233"/>
    </source>
</evidence>
<feature type="domain" description="Cobalamin adenosyltransferase-like" evidence="6">
    <location>
        <begin position="3"/>
        <end position="170"/>
    </location>
</feature>
<dbReference type="AlphaFoldDB" id="A0A654M338"/>
<protein>
    <submittedName>
        <fullName evidence="7">Cob(I)yrinic acid a,c-diamide adenosyltransferase</fullName>
        <ecNumber evidence="7">2.5.1.17</ecNumber>
    </submittedName>
</protein>
<dbReference type="KEGG" id="taa:NMY3_02638"/>
<dbReference type="EC" id="2.5.1.17" evidence="7"/>
<dbReference type="PANTHER" id="PTHR12213">
    <property type="entry name" value="CORRINOID ADENOSYLTRANSFERASE"/>
    <property type="match status" value="1"/>
</dbReference>
<keyword evidence="4" id="KW-0547">Nucleotide-binding</keyword>
<dbReference type="InterPro" id="IPR029499">
    <property type="entry name" value="PduO-typ"/>
</dbReference>